<dbReference type="InterPro" id="IPR036291">
    <property type="entry name" value="NAD(P)-bd_dom_sf"/>
</dbReference>
<reference evidence="18" key="1">
    <citation type="submission" date="2016-11" db="EMBL/GenBank/DDBJ databases">
        <authorList>
            <person name="Varghese N."/>
            <person name="Submissions S."/>
        </authorList>
    </citation>
    <scope>NUCLEOTIDE SEQUENCE [LARGE SCALE GENOMIC DNA]</scope>
    <source>
        <strain evidence="18">CGMCC 1.8995</strain>
    </source>
</reference>
<dbReference type="Proteomes" id="UP000184520">
    <property type="component" value="Unassembled WGS sequence"/>
</dbReference>
<evidence type="ECO:0000256" key="7">
    <source>
        <dbReference type="ARBA" id="ARBA00023002"/>
    </source>
</evidence>
<proteinExistence type="inferred from homology"/>
<comment type="similarity">
    <text evidence="3 11 14">Belongs to the 6-phosphogluconate dehydrogenase family.</text>
</comment>
<keyword evidence="11 14" id="KW-0521">NADP</keyword>
<dbReference type="PANTHER" id="PTHR11811">
    <property type="entry name" value="6-PHOSPHOGLUCONATE DEHYDROGENASE"/>
    <property type="match status" value="1"/>
</dbReference>
<feature type="binding site" description="in other chain" evidence="13">
    <location>
        <position position="118"/>
    </location>
    <ligand>
        <name>substrate</name>
        <note>ligand shared between dimeric partners</note>
    </ligand>
</feature>
<dbReference type="InterPro" id="IPR006115">
    <property type="entry name" value="6PGDH_NADP-bd"/>
</dbReference>
<feature type="active site" description="Proton donor" evidence="12">
    <location>
        <position position="222"/>
    </location>
</feature>
<organism evidence="17 18">
    <name type="scientific">Marisediminitalea aggregata</name>
    <dbReference type="NCBI Taxonomy" id="634436"/>
    <lineage>
        <taxon>Bacteria</taxon>
        <taxon>Pseudomonadati</taxon>
        <taxon>Pseudomonadota</taxon>
        <taxon>Gammaproteobacteria</taxon>
        <taxon>Alteromonadales</taxon>
        <taxon>Alteromonadaceae</taxon>
        <taxon>Marisediminitalea</taxon>
    </lineage>
</organism>
<dbReference type="InterPro" id="IPR008927">
    <property type="entry name" value="6-PGluconate_DH-like_C_sf"/>
</dbReference>
<evidence type="ECO:0000256" key="1">
    <source>
        <dbReference type="ARBA" id="ARBA00002526"/>
    </source>
</evidence>
<dbReference type="GO" id="GO:0004616">
    <property type="term" value="F:phosphogluconate dehydrogenase (decarboxylating) activity"/>
    <property type="evidence" value="ECO:0007669"/>
    <property type="project" value="UniProtKB-EC"/>
</dbReference>
<dbReference type="STRING" id="634436.SAMN05216361_1917"/>
<dbReference type="Gene3D" id="1.20.5.320">
    <property type="entry name" value="6-Phosphogluconate Dehydrogenase, domain 3"/>
    <property type="match status" value="1"/>
</dbReference>
<comment type="pathway">
    <text evidence="2 11 14">Carbohydrate degradation; pentose phosphate pathway; D-ribulose 5-phosphate from D-glucose 6-phosphate (oxidative stage): step 3/3.</text>
</comment>
<dbReference type="AlphaFoldDB" id="A0A1M5J2M1"/>
<evidence type="ECO:0000256" key="12">
    <source>
        <dbReference type="PIRSR" id="PIRSR000109-1"/>
    </source>
</evidence>
<dbReference type="FunFam" id="1.10.1040.10:FF:000002">
    <property type="entry name" value="6-phosphogluconate dehydrogenase, decarboxylating"/>
    <property type="match status" value="1"/>
</dbReference>
<feature type="binding site" evidence="13">
    <location>
        <position position="480"/>
    </location>
    <ligand>
        <name>substrate</name>
        <note>ligand shared between dimeric partners</note>
    </ligand>
</feature>
<dbReference type="PIRSF" id="PIRSF000109">
    <property type="entry name" value="6PGD"/>
    <property type="match status" value="1"/>
</dbReference>
<dbReference type="PRINTS" id="PR00076">
    <property type="entry name" value="6PGDHDRGNASE"/>
</dbReference>
<feature type="domain" description="6-phosphogluconate dehydrogenase C-terminal" evidence="16">
    <location>
        <begin position="211"/>
        <end position="504"/>
    </location>
</feature>
<dbReference type="UniPathway" id="UPA00115">
    <property type="reaction ID" value="UER00410"/>
</dbReference>
<gene>
    <name evidence="17" type="ORF">SAMN05216361_1917</name>
</gene>
<dbReference type="InterPro" id="IPR006113">
    <property type="entry name" value="6PGDH_Gnd/GntZ"/>
</dbReference>
<feature type="binding site" description="in other chain" evidence="13">
    <location>
        <position position="320"/>
    </location>
    <ligand>
        <name>substrate</name>
        <note>ligand shared between dimeric partners</note>
    </ligand>
</feature>
<comment type="subunit">
    <text evidence="4 11">Homodimer.</text>
</comment>
<dbReference type="Gene3D" id="1.10.1040.10">
    <property type="entry name" value="N-(1-d-carboxylethyl)-l-norvaline Dehydrogenase, domain 2"/>
    <property type="match status" value="1"/>
</dbReference>
<keyword evidence="8 14" id="KW-0311">Gluconate utilization</keyword>
<dbReference type="Pfam" id="PF03446">
    <property type="entry name" value="NAD_binding_2"/>
    <property type="match status" value="1"/>
</dbReference>
<name>A0A1M5J2M1_9ALTE</name>
<keyword evidence="9 11" id="KW-0570">Pentose shunt</keyword>
<dbReference type="OrthoDB" id="9804542at2"/>
<dbReference type="GO" id="GO:0006098">
    <property type="term" value="P:pentose-phosphate shunt"/>
    <property type="evidence" value="ECO:0007669"/>
    <property type="project" value="UniProtKB-UniPathway"/>
</dbReference>
<dbReference type="EC" id="1.1.1.44" evidence="5 11"/>
<dbReference type="SUPFAM" id="SSF51735">
    <property type="entry name" value="NAD(P)-binding Rossmann-fold domains"/>
    <property type="match status" value="1"/>
</dbReference>
<dbReference type="NCBIfam" id="TIGR00873">
    <property type="entry name" value="gnd"/>
    <property type="match status" value="1"/>
</dbReference>
<keyword evidence="18" id="KW-1185">Reference proteome</keyword>
<feature type="binding site" description="in other chain" evidence="13">
    <location>
        <position position="293"/>
    </location>
    <ligand>
        <name>substrate</name>
        <note>ligand shared between dimeric partners</note>
    </ligand>
</feature>
<feature type="region of interest" description="Disordered" evidence="15">
    <location>
        <begin position="493"/>
        <end position="513"/>
    </location>
</feature>
<evidence type="ECO:0000256" key="5">
    <source>
        <dbReference type="ARBA" id="ARBA00013011"/>
    </source>
</evidence>
<evidence type="ECO:0000256" key="15">
    <source>
        <dbReference type="SAM" id="MobiDB-lite"/>
    </source>
</evidence>
<dbReference type="GO" id="GO:0019521">
    <property type="term" value="P:D-gluconate metabolic process"/>
    <property type="evidence" value="ECO:0007669"/>
    <property type="project" value="UniProtKB-KW"/>
</dbReference>
<comment type="function">
    <text evidence="1 11">Catalyzes the oxidative decarboxylation of 6-phosphogluconate to ribulose 5-phosphate and CO(2), with concomitant reduction of NADP to NADPH.</text>
</comment>
<dbReference type="NCBIfam" id="NF006765">
    <property type="entry name" value="PRK09287.1"/>
    <property type="match status" value="1"/>
</dbReference>
<feature type="active site" description="Proton acceptor" evidence="12">
    <location>
        <position position="215"/>
    </location>
</feature>
<feature type="binding site" description="in other chain" evidence="13">
    <location>
        <begin position="143"/>
        <end position="145"/>
    </location>
    <ligand>
        <name>substrate</name>
        <note>ligand shared between dimeric partners</note>
    </ligand>
</feature>
<evidence type="ECO:0000256" key="6">
    <source>
        <dbReference type="ARBA" id="ARBA00018193"/>
    </source>
</evidence>
<dbReference type="Gene3D" id="3.40.50.720">
    <property type="entry name" value="NAD(P)-binding Rossmann-like Domain"/>
    <property type="match status" value="1"/>
</dbReference>
<dbReference type="PROSITE" id="PS00461">
    <property type="entry name" value="6PGD"/>
    <property type="match status" value="1"/>
</dbReference>
<evidence type="ECO:0000259" key="16">
    <source>
        <dbReference type="SMART" id="SM01350"/>
    </source>
</evidence>
<dbReference type="InterPro" id="IPR006183">
    <property type="entry name" value="Pgluconate_DH"/>
</dbReference>
<evidence type="ECO:0000256" key="9">
    <source>
        <dbReference type="ARBA" id="ARBA00023126"/>
    </source>
</evidence>
<dbReference type="RefSeq" id="WP_073321565.1">
    <property type="nucleotide sequence ID" value="NZ_FQWD01000003.1"/>
</dbReference>
<feature type="binding site" description="in other chain" evidence="13">
    <location>
        <position position="223"/>
    </location>
    <ligand>
        <name>substrate</name>
        <note>ligand shared between dimeric partners</note>
    </ligand>
</feature>
<sequence>MRASGEQAQANSCDIGVVGLGVMGKNLALNLADHGYRVACFDLDAGRVEAIVKQDEKERGEQPERIIPVSALDAMLDSLTSPAVILLSIPAGDAVDAVCEQLITAGLVPDDVVIDTGNSLWTDSVAREQKYADKFQFFTTAVSGGEVGARFGPSLMPSGSEKAWKRVAPMLKAIAAKVDPQTGKSIETAEPGKPVTEGEPCAAYIGPNGAGHYVKMVHNGIEYADMQLICETYHVMRVALGMTPAEIARVFRKWTEGPLDSYLIEISAEVLEQTDAESQQPLVDVILDKAGQKGTGLWTAVSALQIGSPAQTIAQAVFARSLSSLKTERVAAANTLAGPTAPVIAEDQRETVIRQLEHALYCSKICAYAQGFQLMDAAAKEQGWTLHFAEIAKIWRAGCIIRAVFLQSITQAFEKQADLPNLLMAPFFVEQLASHQDDWRGAVALSAVHGIPCPAMMSALSYYDSYRTAVLPANLLQGQRDYFGAHTYQRTDKPAGQKYHTEWSDPTRPEHLI</sequence>
<keyword evidence="7 11" id="KW-0560">Oxidoreductase</keyword>
<dbReference type="EMBL" id="FQWD01000003">
    <property type="protein sequence ID" value="SHG34857.1"/>
    <property type="molecule type" value="Genomic_DNA"/>
</dbReference>
<dbReference type="GO" id="GO:0050661">
    <property type="term" value="F:NADP binding"/>
    <property type="evidence" value="ECO:0007669"/>
    <property type="project" value="InterPro"/>
</dbReference>
<evidence type="ECO:0000256" key="11">
    <source>
        <dbReference type="PIRNR" id="PIRNR000109"/>
    </source>
</evidence>
<evidence type="ECO:0000256" key="2">
    <source>
        <dbReference type="ARBA" id="ARBA00004874"/>
    </source>
</evidence>
<dbReference type="SMART" id="SM01350">
    <property type="entry name" value="6PGD"/>
    <property type="match status" value="1"/>
</dbReference>
<accession>A0A1M5J2M1</accession>
<protein>
    <recommendedName>
        <fullName evidence="6 11">6-phosphogluconate dehydrogenase, decarboxylating</fullName>
        <ecNumber evidence="5 11">1.1.1.44</ecNumber>
    </recommendedName>
</protein>
<feature type="binding site" evidence="13">
    <location>
        <position position="486"/>
    </location>
    <ligand>
        <name>substrate</name>
        <note>ligand shared between dimeric partners</note>
    </ligand>
</feature>
<evidence type="ECO:0000256" key="13">
    <source>
        <dbReference type="PIRSR" id="PIRSR000109-2"/>
    </source>
</evidence>
<evidence type="ECO:0000313" key="17">
    <source>
        <dbReference type="EMBL" id="SHG34857.1"/>
    </source>
</evidence>
<evidence type="ECO:0000256" key="4">
    <source>
        <dbReference type="ARBA" id="ARBA00011738"/>
    </source>
</evidence>
<comment type="catalytic activity">
    <reaction evidence="10 11 14">
        <text>6-phospho-D-gluconate + NADP(+) = D-ribulose 5-phosphate + CO2 + NADPH</text>
        <dbReference type="Rhea" id="RHEA:10116"/>
        <dbReference type="ChEBI" id="CHEBI:16526"/>
        <dbReference type="ChEBI" id="CHEBI:57783"/>
        <dbReference type="ChEBI" id="CHEBI:58121"/>
        <dbReference type="ChEBI" id="CHEBI:58349"/>
        <dbReference type="ChEBI" id="CHEBI:58759"/>
        <dbReference type="EC" id="1.1.1.44"/>
    </reaction>
</comment>
<evidence type="ECO:0000256" key="14">
    <source>
        <dbReference type="RuleBase" id="RU000485"/>
    </source>
</evidence>
<dbReference type="SUPFAM" id="SSF48179">
    <property type="entry name" value="6-phosphogluconate dehydrogenase C-terminal domain-like"/>
    <property type="match status" value="1"/>
</dbReference>
<dbReference type="Pfam" id="PF00393">
    <property type="entry name" value="6PGD"/>
    <property type="match status" value="1"/>
</dbReference>
<feature type="binding site" description="in other chain" evidence="13">
    <location>
        <begin position="218"/>
        <end position="219"/>
    </location>
    <ligand>
        <name>substrate</name>
        <note>ligand shared between dimeric partners</note>
    </ligand>
</feature>
<dbReference type="InterPro" id="IPR006114">
    <property type="entry name" value="6PGDH_C"/>
</dbReference>
<evidence type="ECO:0000256" key="3">
    <source>
        <dbReference type="ARBA" id="ARBA00008419"/>
    </source>
</evidence>
<dbReference type="InterPro" id="IPR006184">
    <property type="entry name" value="6PGdom_BS"/>
</dbReference>
<dbReference type="InterPro" id="IPR013328">
    <property type="entry name" value="6PGD_dom2"/>
</dbReference>
<evidence type="ECO:0000256" key="10">
    <source>
        <dbReference type="ARBA" id="ARBA00048640"/>
    </source>
</evidence>
<evidence type="ECO:0000313" key="18">
    <source>
        <dbReference type="Proteomes" id="UP000184520"/>
    </source>
</evidence>
<evidence type="ECO:0000256" key="8">
    <source>
        <dbReference type="ARBA" id="ARBA00023064"/>
    </source>
</evidence>